<gene>
    <name evidence="10" type="ORF">GE061_009488</name>
</gene>
<dbReference type="Gene3D" id="1.20.1170.10">
    <property type="match status" value="1"/>
</dbReference>
<evidence type="ECO:0000259" key="9">
    <source>
        <dbReference type="PROSITE" id="PS50016"/>
    </source>
</evidence>
<dbReference type="InterPro" id="IPR003591">
    <property type="entry name" value="Leu-rich_rpt_typical-subtyp"/>
</dbReference>
<feature type="domain" description="PHD-type" evidence="9">
    <location>
        <begin position="2"/>
        <end position="58"/>
    </location>
</feature>
<dbReference type="InterPro" id="IPR001965">
    <property type="entry name" value="Znf_PHD"/>
</dbReference>
<reference evidence="10" key="1">
    <citation type="journal article" date="2021" name="Mol. Ecol. Resour.">
        <title>Apolygus lucorum genome provides insights into omnivorousness and mesophyll feeding.</title>
        <authorList>
            <person name="Liu Y."/>
            <person name="Liu H."/>
            <person name="Wang H."/>
            <person name="Huang T."/>
            <person name="Liu B."/>
            <person name="Yang B."/>
            <person name="Yin L."/>
            <person name="Li B."/>
            <person name="Zhang Y."/>
            <person name="Zhang S."/>
            <person name="Jiang F."/>
            <person name="Zhang X."/>
            <person name="Ren Y."/>
            <person name="Wang B."/>
            <person name="Wang S."/>
            <person name="Lu Y."/>
            <person name="Wu K."/>
            <person name="Fan W."/>
            <person name="Wang G."/>
        </authorList>
    </citation>
    <scope>NUCLEOTIDE SEQUENCE</scope>
    <source>
        <strain evidence="10">12Hb</strain>
    </source>
</reference>
<dbReference type="FunFam" id="3.80.10.10:FF:001164">
    <property type="entry name" value="GH01279p"/>
    <property type="match status" value="1"/>
</dbReference>
<dbReference type="SUPFAM" id="SSF52047">
    <property type="entry name" value="RNI-like"/>
    <property type="match status" value="1"/>
</dbReference>
<keyword evidence="4 6" id="KW-0863">Zinc-finger</keyword>
<dbReference type="GO" id="GO:0008270">
    <property type="term" value="F:zinc ion binding"/>
    <property type="evidence" value="ECO:0007669"/>
    <property type="project" value="UniProtKB-KW"/>
</dbReference>
<dbReference type="SMART" id="SM00365">
    <property type="entry name" value="LRR_SD22"/>
    <property type="match status" value="10"/>
</dbReference>
<keyword evidence="2" id="KW-0479">Metal-binding</keyword>
<dbReference type="InterPro" id="IPR019787">
    <property type="entry name" value="Znf_PHD-finger"/>
</dbReference>
<dbReference type="SMART" id="SM00369">
    <property type="entry name" value="LRR_TYP"/>
    <property type="match status" value="26"/>
</dbReference>
<dbReference type="PROSITE" id="PS50016">
    <property type="entry name" value="ZF_PHD_2"/>
    <property type="match status" value="1"/>
</dbReference>
<dbReference type="InterPro" id="IPR050333">
    <property type="entry name" value="SLRP"/>
</dbReference>
<keyword evidence="11" id="KW-1185">Reference proteome</keyword>
<dbReference type="Gene3D" id="3.30.40.10">
    <property type="entry name" value="Zinc/RING finger domain, C3HC4 (zinc finger)"/>
    <property type="match status" value="1"/>
</dbReference>
<feature type="coiled-coil region" evidence="7">
    <location>
        <begin position="106"/>
        <end position="182"/>
    </location>
</feature>
<dbReference type="PANTHER" id="PTHR45712:SF22">
    <property type="entry name" value="INSULIN-LIKE GROWTH FACTOR-BINDING PROTEIN COMPLEX ACID LABILE SUBUNIT"/>
    <property type="match status" value="1"/>
</dbReference>
<name>A0A8S9Y4G4_APOLU</name>
<dbReference type="InterPro" id="IPR011011">
    <property type="entry name" value="Znf_FYVE_PHD"/>
</dbReference>
<dbReference type="PROSITE" id="PS51450">
    <property type="entry name" value="LRR"/>
    <property type="match status" value="7"/>
</dbReference>
<evidence type="ECO:0000256" key="4">
    <source>
        <dbReference type="ARBA" id="ARBA00022771"/>
    </source>
</evidence>
<evidence type="ECO:0000256" key="7">
    <source>
        <dbReference type="SAM" id="Coils"/>
    </source>
</evidence>
<keyword evidence="3" id="KW-0677">Repeat</keyword>
<evidence type="ECO:0000313" key="11">
    <source>
        <dbReference type="Proteomes" id="UP000466442"/>
    </source>
</evidence>
<dbReference type="Proteomes" id="UP000466442">
    <property type="component" value="Unassembled WGS sequence"/>
</dbReference>
<keyword evidence="5" id="KW-0862">Zinc</keyword>
<dbReference type="InterPro" id="IPR013083">
    <property type="entry name" value="Znf_RING/FYVE/PHD"/>
</dbReference>
<evidence type="ECO:0000256" key="8">
    <source>
        <dbReference type="SAM" id="MobiDB-lite"/>
    </source>
</evidence>
<accession>A0A8S9Y4G4</accession>
<dbReference type="SMART" id="SM00249">
    <property type="entry name" value="PHD"/>
    <property type="match status" value="1"/>
</dbReference>
<dbReference type="SUPFAM" id="SSF52058">
    <property type="entry name" value="L domain-like"/>
    <property type="match status" value="3"/>
</dbReference>
<keyword evidence="7" id="KW-0175">Coiled coil</keyword>
<dbReference type="Gene3D" id="3.80.10.10">
    <property type="entry name" value="Ribonuclease Inhibitor"/>
    <property type="match status" value="7"/>
</dbReference>
<dbReference type="SUPFAM" id="SSF57903">
    <property type="entry name" value="FYVE/PHD zinc finger"/>
    <property type="match status" value="1"/>
</dbReference>
<evidence type="ECO:0000313" key="10">
    <source>
        <dbReference type="EMBL" id="KAF6214745.1"/>
    </source>
</evidence>
<evidence type="ECO:0000256" key="1">
    <source>
        <dbReference type="ARBA" id="ARBA00022614"/>
    </source>
</evidence>
<evidence type="ECO:0000256" key="5">
    <source>
        <dbReference type="ARBA" id="ARBA00022833"/>
    </source>
</evidence>
<dbReference type="InterPro" id="IPR001611">
    <property type="entry name" value="Leu-rich_rpt"/>
</dbReference>
<evidence type="ECO:0000256" key="2">
    <source>
        <dbReference type="ARBA" id="ARBA00022723"/>
    </source>
</evidence>
<dbReference type="PRINTS" id="PR00019">
    <property type="entry name" value="LEURICHRPT"/>
</dbReference>
<dbReference type="OrthoDB" id="10022853at2759"/>
<dbReference type="Pfam" id="PF13855">
    <property type="entry name" value="LRR_8"/>
    <property type="match status" value="7"/>
</dbReference>
<evidence type="ECO:0000256" key="3">
    <source>
        <dbReference type="ARBA" id="ARBA00022737"/>
    </source>
</evidence>
<dbReference type="InterPro" id="IPR032675">
    <property type="entry name" value="LRR_dom_sf"/>
</dbReference>
<organism evidence="10 11">
    <name type="scientific">Apolygus lucorum</name>
    <name type="common">Small green plant bug</name>
    <name type="synonym">Lygocoris lucorum</name>
    <dbReference type="NCBI Taxonomy" id="248454"/>
    <lineage>
        <taxon>Eukaryota</taxon>
        <taxon>Metazoa</taxon>
        <taxon>Ecdysozoa</taxon>
        <taxon>Arthropoda</taxon>
        <taxon>Hexapoda</taxon>
        <taxon>Insecta</taxon>
        <taxon>Pterygota</taxon>
        <taxon>Neoptera</taxon>
        <taxon>Paraneoptera</taxon>
        <taxon>Hemiptera</taxon>
        <taxon>Heteroptera</taxon>
        <taxon>Panheteroptera</taxon>
        <taxon>Cimicomorpha</taxon>
        <taxon>Miridae</taxon>
        <taxon>Mirini</taxon>
        <taxon>Apolygus</taxon>
    </lineage>
</organism>
<dbReference type="PANTHER" id="PTHR45712">
    <property type="entry name" value="AGAP008170-PA"/>
    <property type="match status" value="1"/>
</dbReference>
<dbReference type="SMART" id="SM00364">
    <property type="entry name" value="LRR_BAC"/>
    <property type="match status" value="7"/>
</dbReference>
<evidence type="ECO:0000256" key="6">
    <source>
        <dbReference type="PROSITE-ProRule" id="PRU00146"/>
    </source>
</evidence>
<sequence>MSTKCNVCSLGFANNAYRVSCAACEKVMHIKCVNVSKDDYFFLKNEGKSWYCGPCAKERRKSRLLTPLQTSQSSEEQTPGQGTQKQPYETLLEIIEEIREDINKSNSAVSKDIDNLRSEVKDLTDNLNKYADIINENTTALGEIKTSIDTLANKFDDLKVEVTKCQSDIEEMKTKSNELEQQTRENIIEIVGVPSSPNEDLIDIMKKIGVGMNVVVKDEMAFIVAFLILVCRSTALPCAFNPMCSCKMAPPGHDNKTSIRDVSCAGVPFSRLPDFPGSKISHIDVVGSGLEVVEPDSVASTELLSVRFISNSIALFSHKALQSAVKVLRSLDLSYNRIQEIPFDAITKLSSLEWLNLHSNSLWSLQGNWGGAANTITNLFLGENHVSSLKGLEKFKILNLLNLDKNQLHDLAPGYLPKTLHTLSLSGNLFSKFPWEYLSSAERIAWLYLRDNFINTLPLYNFKNRKKLDKLDLGDNAFKEMRPVFNGTLQIRDLNLDLNEFRTIGDDVFRGTNVGRIYLSQNRIENVSEGAFNGVHNTLEYLDLGGNHLQMIPRAVESLRALKYLYLPSNNISFIHNDTFLGFSETLSAMSLSGNQLEEVPSEALCVCRRLTHLNLGYNHIIEIQEENFVGLDSLETLLLMNNRIVILPAHTFRQTPNLRELSLSFNKISAIDEDAFVDLESSLESLEISFGLYFEVFPEEYLKPLKSLVWLALDNNDFRSIAKEALYPFRNLQYLNLEGNRIPRLPMGLFHPLVHGDLKDIRLSYNHLTSVEPHTFSSLQRLQSIVLSGNQIKIIKPNAFRSLPSKLSVILSDNKIDTIAPRAFHDIATLVRLDLQSNKLQDFSLSAFQNVTDPNMPMALNLSRNHIITLRVADTRRAVCIYVIDLTRNNMYFVPKEFFEAINHNLLKINLGYNNINKLDEAAFGEQPHLETLSVPHNAIVTVRKRAFAGMYKLQILDLSRNHIAQLHMEQFNMLPNLRILDLSYNHLRSIQANTFDKTKLERLNLANNELLAIPYQALAEVGFTLRVLDISHNKVERLLKFTDTSQLISLNLGYNKLANLDEDVFKNLTNLIRLELSGNTIRGNLRKMLDFSKELRYLNLGEMGLSSLNPPDFPVFSRLVSLNLSANYLSSVAFLSVSSLRELYIANCRLPSLPSWVKLPHLKHLDISYNPIRILSKESFKGLNGLESLDITGLDSLDRLDLDTLTPLGALRSIKLQTWPQLISEGVGALVSRVPTVRRLSVTVTEPRLLHLGVLDNRKLRHIEITGLNLKRLSPNALHGLRPMSELVLQIRGTSIEELPLGLFSNLKVRHLSLDLRNNRLVSLSPDFVYYNMSTWENSGTKLISGCRRATNKDMCI</sequence>
<protein>
    <recommendedName>
        <fullName evidence="9">PHD-type domain-containing protein</fullName>
    </recommendedName>
</protein>
<dbReference type="EMBL" id="WIXP02000002">
    <property type="protein sequence ID" value="KAF6214745.1"/>
    <property type="molecule type" value="Genomic_DNA"/>
</dbReference>
<keyword evidence="1" id="KW-0433">Leucine-rich repeat</keyword>
<proteinExistence type="predicted"/>
<feature type="region of interest" description="Disordered" evidence="8">
    <location>
        <begin position="67"/>
        <end position="86"/>
    </location>
</feature>
<comment type="caution">
    <text evidence="10">The sequence shown here is derived from an EMBL/GenBank/DDBJ whole genome shotgun (WGS) entry which is preliminary data.</text>
</comment>